<evidence type="ECO:0000259" key="2">
    <source>
        <dbReference type="Pfam" id="PF00144"/>
    </source>
</evidence>
<dbReference type="EMBL" id="JASWJB010000298">
    <property type="protein sequence ID" value="KAK2591949.1"/>
    <property type="molecule type" value="Genomic_DNA"/>
</dbReference>
<name>A0AAJ0CHX6_9HYPO</name>
<evidence type="ECO:0000313" key="3">
    <source>
        <dbReference type="EMBL" id="KAK2591949.1"/>
    </source>
</evidence>
<gene>
    <name evidence="3" type="ORF">QQS21_010353</name>
</gene>
<proteinExistence type="predicted"/>
<evidence type="ECO:0008006" key="5">
    <source>
        <dbReference type="Google" id="ProtNLM"/>
    </source>
</evidence>
<feature type="domain" description="Apple" evidence="1">
    <location>
        <begin position="26"/>
        <end position="68"/>
    </location>
</feature>
<comment type="caution">
    <text evidence="3">The sequence shown here is derived from an EMBL/GenBank/DDBJ whole genome shotgun (WGS) entry which is preliminary data.</text>
</comment>
<accession>A0AAJ0CHX6</accession>
<sequence>MDGIGVRKFSDLKLFRIVCGKKHGTQVIYQDTQDSLEECIEACGRLMACHSVDYDAPRKVCYYGKHQGAPTVKAVALEVPTPWAVLELPTQENSNDLAQLELENKFQEYADDIVAQGYSGLIASIDVPEGKFALISGYDNMDQKNEPETKSHFRIGSFTSPFTAVVVLQLIDENKLRLEDTVEH</sequence>
<feature type="domain" description="Beta-lactamase-related" evidence="2">
    <location>
        <begin position="136"/>
        <end position="183"/>
    </location>
</feature>
<keyword evidence="4" id="KW-1185">Reference proteome</keyword>
<dbReference type="Gene3D" id="3.40.710.10">
    <property type="entry name" value="DD-peptidase/beta-lactamase superfamily"/>
    <property type="match status" value="1"/>
</dbReference>
<dbReference type="InterPro" id="IPR003609">
    <property type="entry name" value="Pan_app"/>
</dbReference>
<evidence type="ECO:0000259" key="1">
    <source>
        <dbReference type="Pfam" id="PF00024"/>
    </source>
</evidence>
<dbReference type="InterPro" id="IPR012338">
    <property type="entry name" value="Beta-lactam/transpept-like"/>
</dbReference>
<organism evidence="3 4">
    <name type="scientific">Conoideocrella luteorostrata</name>
    <dbReference type="NCBI Taxonomy" id="1105319"/>
    <lineage>
        <taxon>Eukaryota</taxon>
        <taxon>Fungi</taxon>
        <taxon>Dikarya</taxon>
        <taxon>Ascomycota</taxon>
        <taxon>Pezizomycotina</taxon>
        <taxon>Sordariomycetes</taxon>
        <taxon>Hypocreomycetidae</taxon>
        <taxon>Hypocreales</taxon>
        <taxon>Clavicipitaceae</taxon>
        <taxon>Conoideocrella</taxon>
    </lineage>
</organism>
<dbReference type="Pfam" id="PF00024">
    <property type="entry name" value="PAN_1"/>
    <property type="match status" value="1"/>
</dbReference>
<dbReference type="AlphaFoldDB" id="A0AAJ0CHX6"/>
<dbReference type="Pfam" id="PF00144">
    <property type="entry name" value="Beta-lactamase"/>
    <property type="match status" value="1"/>
</dbReference>
<reference evidence="3" key="1">
    <citation type="submission" date="2023-06" db="EMBL/GenBank/DDBJ databases">
        <title>Conoideocrella luteorostrata (Hypocreales: Clavicipitaceae), a potential biocontrol fungus for elongate hemlock scale in United States Christmas tree production areas.</title>
        <authorList>
            <person name="Barrett H."/>
            <person name="Lovett B."/>
            <person name="Macias A.M."/>
            <person name="Stajich J.E."/>
            <person name="Kasson M.T."/>
        </authorList>
    </citation>
    <scope>NUCLEOTIDE SEQUENCE</scope>
    <source>
        <strain evidence="3">ARSEF 14590</strain>
    </source>
</reference>
<dbReference type="InterPro" id="IPR001466">
    <property type="entry name" value="Beta-lactam-related"/>
</dbReference>
<dbReference type="Proteomes" id="UP001251528">
    <property type="component" value="Unassembled WGS sequence"/>
</dbReference>
<protein>
    <recommendedName>
        <fullName evidence="5">Apple domain-containing protein</fullName>
    </recommendedName>
</protein>
<dbReference type="SUPFAM" id="SSF56601">
    <property type="entry name" value="beta-lactamase/transpeptidase-like"/>
    <property type="match status" value="1"/>
</dbReference>
<evidence type="ECO:0000313" key="4">
    <source>
        <dbReference type="Proteomes" id="UP001251528"/>
    </source>
</evidence>